<dbReference type="EMBL" id="CP023692">
    <property type="protein sequence ID" value="QEV43822.1"/>
    <property type="molecule type" value="Genomic_DNA"/>
</dbReference>
<dbReference type="Proteomes" id="UP000325563">
    <property type="component" value="Chromosome"/>
</dbReference>
<sequence length="547" mass="55482">MTDLQLCDAIRTAGPAALPAATELRRRHGPSVSAFVRTASGSDPVSAQRAADRAMDQFLAMVAAKTDAVERPPRLSLLELVSGATSRAGSAPAGAEPDGSAGRPTGVTSGASTDSADVPPGPGLQSFVRKGFITLPPRTQAVLWHSVVEREPDERVAAITGDRPDAIPDLARRTLAACRDAFLRVHLQARPTPHCPAYARMLAAAADRADVRGNPDLTHHVDGCPGCAAALRGLVALCDTPGPLLARSLLGPAGLLYLSAATRTDEKNPDTEDTLPLPVRTAAGGGPEPASGDRQPSASVRRPTGRVLLGGAAVLITMTALAVIVPEAGGPEPRAAARAQPPQAHAEAGGAGSPAPSVSTSRSSASATPARSPSTSPSATGPSPGDGPTPSPTPTTQAATNDPVHPFRAASFVPAVNSATGLCLDVRGGTFANGVDVITAPCRTGAPVQQWRLDENGLLHNAAKPSYCLDARGSAGDGVGIWSCSAFGRAEGNNLVFSTDATGRIKPRIAPGYAVTSGSGEPGAPVTFGRTGPAAEQRWNEPAGQAP</sequence>
<dbReference type="InterPro" id="IPR000772">
    <property type="entry name" value="Ricin_B_lectin"/>
</dbReference>
<reference evidence="3 4" key="1">
    <citation type="submission" date="2017-09" db="EMBL/GenBank/DDBJ databases">
        <authorList>
            <person name="Lee N."/>
            <person name="Cho B.-K."/>
        </authorList>
    </citation>
    <scope>NUCLEOTIDE SEQUENCE [LARGE SCALE GENOMIC DNA]</scope>
    <source>
        <strain evidence="3 4">ATCC 27476</strain>
    </source>
</reference>
<evidence type="ECO:0000313" key="4">
    <source>
        <dbReference type="Proteomes" id="UP000325563"/>
    </source>
</evidence>
<feature type="compositionally biased region" description="Low complexity" evidence="1">
    <location>
        <begin position="331"/>
        <end position="384"/>
    </location>
</feature>
<protein>
    <recommendedName>
        <fullName evidence="2">Ricin B lectin domain-containing protein</fullName>
    </recommendedName>
</protein>
<name>A0A5J6J146_STRVI</name>
<dbReference type="KEGG" id="svn:CP980_00890"/>
<evidence type="ECO:0000259" key="2">
    <source>
        <dbReference type="SMART" id="SM00458"/>
    </source>
</evidence>
<feature type="region of interest" description="Disordered" evidence="1">
    <location>
        <begin position="87"/>
        <end position="123"/>
    </location>
</feature>
<evidence type="ECO:0000313" key="3">
    <source>
        <dbReference type="EMBL" id="QEV43822.1"/>
    </source>
</evidence>
<dbReference type="SMART" id="SM00458">
    <property type="entry name" value="RICIN"/>
    <property type="match status" value="1"/>
</dbReference>
<evidence type="ECO:0000256" key="1">
    <source>
        <dbReference type="SAM" id="MobiDB-lite"/>
    </source>
</evidence>
<dbReference type="Gene3D" id="2.80.10.50">
    <property type="match status" value="1"/>
</dbReference>
<dbReference type="SUPFAM" id="SSF50370">
    <property type="entry name" value="Ricin B-like lectins"/>
    <property type="match status" value="1"/>
</dbReference>
<dbReference type="AlphaFoldDB" id="A0A5J6J146"/>
<feature type="region of interest" description="Disordered" evidence="1">
    <location>
        <begin position="331"/>
        <end position="402"/>
    </location>
</feature>
<dbReference type="Pfam" id="PF00652">
    <property type="entry name" value="Ricin_B_lectin"/>
    <property type="match status" value="1"/>
</dbReference>
<keyword evidence="4" id="KW-1185">Reference proteome</keyword>
<proteinExistence type="predicted"/>
<dbReference type="InterPro" id="IPR035992">
    <property type="entry name" value="Ricin_B-like_lectins"/>
</dbReference>
<gene>
    <name evidence="3" type="ORF">CP980_00890</name>
</gene>
<dbReference type="PROSITE" id="PS50231">
    <property type="entry name" value="RICIN_B_LECTIN"/>
    <property type="match status" value="1"/>
</dbReference>
<dbReference type="GeneID" id="95609136"/>
<feature type="region of interest" description="Disordered" evidence="1">
    <location>
        <begin position="264"/>
        <end position="302"/>
    </location>
</feature>
<feature type="compositionally biased region" description="Polar residues" evidence="1">
    <location>
        <begin position="106"/>
        <end position="115"/>
    </location>
</feature>
<organism evidence="3 4">
    <name type="scientific">Streptomyces vinaceus</name>
    <dbReference type="NCBI Taxonomy" id="1960"/>
    <lineage>
        <taxon>Bacteria</taxon>
        <taxon>Bacillati</taxon>
        <taxon>Actinomycetota</taxon>
        <taxon>Actinomycetes</taxon>
        <taxon>Kitasatosporales</taxon>
        <taxon>Streptomycetaceae</taxon>
        <taxon>Streptomyces</taxon>
    </lineage>
</organism>
<dbReference type="RefSeq" id="WP_150492284.1">
    <property type="nucleotide sequence ID" value="NZ_BNBW01000012.1"/>
</dbReference>
<feature type="domain" description="Ricin B lectin" evidence="2">
    <location>
        <begin position="410"/>
        <end position="542"/>
    </location>
</feature>
<accession>A0A5J6J146</accession>
<feature type="region of interest" description="Disordered" evidence="1">
    <location>
        <begin position="513"/>
        <end position="547"/>
    </location>
</feature>